<dbReference type="InterPro" id="IPR018727">
    <property type="entry name" value="DUF2267"/>
</dbReference>
<name>A0A8T4GUH5_9EURY</name>
<dbReference type="Gene3D" id="1.10.490.110">
    <property type="entry name" value="Uncharacterized conserved protein DUF2267"/>
    <property type="match status" value="1"/>
</dbReference>
<dbReference type="AlphaFoldDB" id="A0A8T4GUH5"/>
<dbReference type="EMBL" id="JAGGLC010000002">
    <property type="protein sequence ID" value="MBP1986519.1"/>
    <property type="molecule type" value="Genomic_DNA"/>
</dbReference>
<protein>
    <submittedName>
        <fullName evidence="1">Uncharacterized protein (DUF2267 family)</fullName>
    </submittedName>
</protein>
<proteinExistence type="predicted"/>
<comment type="caution">
    <text evidence="1">The sequence shown here is derived from an EMBL/GenBank/DDBJ whole genome shotgun (WGS) entry which is preliminary data.</text>
</comment>
<dbReference type="RefSeq" id="WP_245334481.1">
    <property type="nucleotide sequence ID" value="NZ_JAGGLC010000002.1"/>
</dbReference>
<dbReference type="InterPro" id="IPR038282">
    <property type="entry name" value="DUF2267_sf"/>
</dbReference>
<evidence type="ECO:0000313" key="2">
    <source>
        <dbReference type="Proteomes" id="UP000823736"/>
    </source>
</evidence>
<sequence length="133" mass="14622">MDYSEFIGEVQHRIDEADMGAAVRNTRAVLTTLGERLQADEAKDLAGPLPREIGYYLRDAESGQRFDYQEFIARVAETAEVDEGEANVRTQAIVALVADVVPAGEVDDVADGLPADYEDLFEFVGAPDDQTPW</sequence>
<gene>
    <name evidence="1" type="ORF">J2753_001013</name>
</gene>
<reference evidence="1" key="1">
    <citation type="submission" date="2021-03" db="EMBL/GenBank/DDBJ databases">
        <title>Genomic Encyclopedia of Type Strains, Phase IV (KMG-IV): sequencing the most valuable type-strain genomes for metagenomic binning, comparative biology and taxonomic classification.</title>
        <authorList>
            <person name="Goeker M."/>
        </authorList>
    </citation>
    <scope>NUCLEOTIDE SEQUENCE</scope>
    <source>
        <strain evidence="1">DSM 26232</strain>
    </source>
</reference>
<accession>A0A8T4GUH5</accession>
<organism evidence="1 2">
    <name type="scientific">Halolamina salifodinae</name>
    <dbReference type="NCBI Taxonomy" id="1202767"/>
    <lineage>
        <taxon>Archaea</taxon>
        <taxon>Methanobacteriati</taxon>
        <taxon>Methanobacteriota</taxon>
        <taxon>Stenosarchaea group</taxon>
        <taxon>Halobacteria</taxon>
        <taxon>Halobacteriales</taxon>
        <taxon>Haloferacaceae</taxon>
    </lineage>
</organism>
<keyword evidence="2" id="KW-1185">Reference proteome</keyword>
<dbReference type="Proteomes" id="UP000823736">
    <property type="component" value="Unassembled WGS sequence"/>
</dbReference>
<dbReference type="Pfam" id="PF10025">
    <property type="entry name" value="DUF2267"/>
    <property type="match status" value="1"/>
</dbReference>
<evidence type="ECO:0000313" key="1">
    <source>
        <dbReference type="EMBL" id="MBP1986519.1"/>
    </source>
</evidence>